<dbReference type="AlphaFoldDB" id="A0A915JYR7"/>
<evidence type="ECO:0000313" key="1">
    <source>
        <dbReference type="Proteomes" id="UP000887565"/>
    </source>
</evidence>
<dbReference type="WBParaSite" id="nRc.2.0.1.t31512-RA">
    <property type="protein sequence ID" value="nRc.2.0.1.t31512-RA"/>
    <property type="gene ID" value="nRc.2.0.1.g31512"/>
</dbReference>
<accession>A0A915JYR7</accession>
<reference evidence="2" key="1">
    <citation type="submission" date="2022-11" db="UniProtKB">
        <authorList>
            <consortium name="WormBaseParasite"/>
        </authorList>
    </citation>
    <scope>IDENTIFICATION</scope>
</reference>
<organism evidence="1 2">
    <name type="scientific">Romanomermis culicivorax</name>
    <name type="common">Nematode worm</name>
    <dbReference type="NCBI Taxonomy" id="13658"/>
    <lineage>
        <taxon>Eukaryota</taxon>
        <taxon>Metazoa</taxon>
        <taxon>Ecdysozoa</taxon>
        <taxon>Nematoda</taxon>
        <taxon>Enoplea</taxon>
        <taxon>Dorylaimia</taxon>
        <taxon>Mermithida</taxon>
        <taxon>Mermithoidea</taxon>
        <taxon>Mermithidae</taxon>
        <taxon>Romanomermis</taxon>
    </lineage>
</organism>
<dbReference type="Proteomes" id="UP000887565">
    <property type="component" value="Unplaced"/>
</dbReference>
<evidence type="ECO:0000313" key="2">
    <source>
        <dbReference type="WBParaSite" id="nRc.2.0.1.t31512-RA"/>
    </source>
</evidence>
<proteinExistence type="predicted"/>
<sequence>MFRNHIVVDLANKPKPLVQNPKKTKQQLEEEDEQYALIDKMECGTVIDPATRREYEALEFLKVDDKGVKQIVGDGPMPGAEHRNDIALGTLITQAPHGLGNKTMEYMYNPFNIMPIIFEETRTKRPVMGNNITIDKR</sequence>
<keyword evidence="1" id="KW-1185">Reference proteome</keyword>
<protein>
    <submittedName>
        <fullName evidence="2">Uncharacterized protein</fullName>
    </submittedName>
</protein>
<name>A0A915JYR7_ROMCU</name>